<feature type="compositionally biased region" description="Basic residues" evidence="2">
    <location>
        <begin position="9"/>
        <end position="20"/>
    </location>
</feature>
<dbReference type="SUPFAM" id="SSF50985">
    <property type="entry name" value="RCC1/BLIP-II"/>
    <property type="match status" value="1"/>
</dbReference>
<reference evidence="3 4" key="1">
    <citation type="journal article" date="2018" name="BMC Genomics">
        <title>The genome of Naegleria lovaniensis, the basis for a comparative approach to unravel pathogenicity factors of the human pathogenic amoeba N. fowleri.</title>
        <authorList>
            <person name="Liechti N."/>
            <person name="Schurch N."/>
            <person name="Bruggmann R."/>
            <person name="Wittwer M."/>
        </authorList>
    </citation>
    <scope>NUCLEOTIDE SEQUENCE [LARGE SCALE GENOMIC DNA]</scope>
    <source>
        <strain evidence="3 4">ATCC 30569</strain>
    </source>
</reference>
<dbReference type="Pfam" id="PF13540">
    <property type="entry name" value="RCC1_2"/>
    <property type="match status" value="1"/>
</dbReference>
<evidence type="ECO:0000313" key="3">
    <source>
        <dbReference type="EMBL" id="KAG2374985.1"/>
    </source>
</evidence>
<protein>
    <submittedName>
        <fullName evidence="3">Uncharacterized protein</fullName>
    </submittedName>
</protein>
<dbReference type="Gene3D" id="2.130.10.30">
    <property type="entry name" value="Regulator of chromosome condensation 1/beta-lactamase-inhibitor protein II"/>
    <property type="match status" value="1"/>
</dbReference>
<proteinExistence type="predicted"/>
<comment type="caution">
    <text evidence="3">The sequence shown here is derived from an EMBL/GenBank/DDBJ whole genome shotgun (WGS) entry which is preliminary data.</text>
</comment>
<accession>A0AA88GCC3</accession>
<dbReference type="InterPro" id="IPR051210">
    <property type="entry name" value="Ub_ligase/GEF_domain"/>
</dbReference>
<dbReference type="Proteomes" id="UP000816034">
    <property type="component" value="Unassembled WGS sequence"/>
</dbReference>
<dbReference type="EMBL" id="PYSW02000041">
    <property type="protein sequence ID" value="KAG2374985.1"/>
    <property type="molecule type" value="Genomic_DNA"/>
</dbReference>
<feature type="compositionally biased region" description="Polar residues" evidence="2">
    <location>
        <begin position="21"/>
        <end position="40"/>
    </location>
</feature>
<name>A0AA88GCC3_NAELO</name>
<sequence length="486" mass="54846">MGFFDWTQKKLRKNQNHSRSKSPSESMTLDDSSNHNRPMNLTGSVDIVTYGVPFVMNQTHAQEFVRRSLPFPLGAQIKEIIAGGTFFVVRSDSDELFFKSTSASDAKQLMSYLSETNPTNPSSMHGVLNYCQIDYKKKIVDLKLKDSSNTCYVLSEVYCGQYFVILRMMNDLLVYLSVTNFTTLVDESYVTSGRKELKQIYVGPLSQHMIALKTDNTFDYFECYQRFNKTTDKHLVSIPRGHVIVNCACAGRTTFIVVEDPSNHSHHLYVHGDNQFMVQSGFNSTASFAELTNTPFVGKRVKDIKCGYFHTCILLEDGSVYTCGYNAYHQLGYSGGDSELKQVQFPNMPLQEDSYSHSVHDEANSFQTKQVLCSSIATLFINDTGFLMVGDPISSLRRKGLFASGVQAFHYLFGEDSIELIPGSKPLHSNSVAVGGWHFVVYNKTSVSTKYLKYFFNNLERFSKMVAHSETSEKVTSQFSDISLLF</sequence>
<keyword evidence="1" id="KW-0677">Repeat</keyword>
<keyword evidence="4" id="KW-1185">Reference proteome</keyword>
<feature type="region of interest" description="Disordered" evidence="2">
    <location>
        <begin position="1"/>
        <end position="40"/>
    </location>
</feature>
<evidence type="ECO:0000313" key="4">
    <source>
        <dbReference type="Proteomes" id="UP000816034"/>
    </source>
</evidence>
<organism evidence="3 4">
    <name type="scientific">Naegleria lovaniensis</name>
    <name type="common">Amoeba</name>
    <dbReference type="NCBI Taxonomy" id="51637"/>
    <lineage>
        <taxon>Eukaryota</taxon>
        <taxon>Discoba</taxon>
        <taxon>Heterolobosea</taxon>
        <taxon>Tetramitia</taxon>
        <taxon>Eutetramitia</taxon>
        <taxon>Vahlkampfiidae</taxon>
        <taxon>Naegleria</taxon>
    </lineage>
</organism>
<evidence type="ECO:0000256" key="2">
    <source>
        <dbReference type="SAM" id="MobiDB-lite"/>
    </source>
</evidence>
<dbReference type="PANTHER" id="PTHR22870">
    <property type="entry name" value="REGULATOR OF CHROMOSOME CONDENSATION"/>
    <property type="match status" value="1"/>
</dbReference>
<dbReference type="AlphaFoldDB" id="A0AA88GCC3"/>
<dbReference type="InterPro" id="IPR009091">
    <property type="entry name" value="RCC1/BLIP-II"/>
</dbReference>
<dbReference type="GeneID" id="68102813"/>
<evidence type="ECO:0000256" key="1">
    <source>
        <dbReference type="ARBA" id="ARBA00022737"/>
    </source>
</evidence>
<gene>
    <name evidence="3" type="ORF">C9374_010359</name>
</gene>
<dbReference type="PANTHER" id="PTHR22870:SF408">
    <property type="entry name" value="OS09G0560450 PROTEIN"/>
    <property type="match status" value="1"/>
</dbReference>
<dbReference type="RefSeq" id="XP_044544159.1">
    <property type="nucleotide sequence ID" value="XM_044685894.1"/>
</dbReference>